<sequence length="260" mass="30420">MMKNPIIVMNFSGVYEKENFYKNEEFQWIDCKYILGTNCYCDEIAESELRMLMNPYSPYGIHFIDSGNYHYVSKLWADKITEPFSLLLFDHHTDMQPPAFGNVLSCGSWVKDMMCNPYLNKIYLMGIDEKYIFSVLYQYKEKVVWFSEKDLANKKTLNWFKNAFIKEPLYISVDKDVLSAETVKTNWDQGKVSLDTLSSLLKTILNNQKVIGMDICGECTDILESERNSKLYQTHDKVNLFLLNEFLQTAHLYHIKKSSG</sequence>
<dbReference type="PANTHER" id="PTHR11358:SF41">
    <property type="entry name" value="ARGINASE"/>
    <property type="match status" value="1"/>
</dbReference>
<evidence type="ECO:0000313" key="2">
    <source>
        <dbReference type="Proteomes" id="UP000464314"/>
    </source>
</evidence>
<organism evidence="1 2">
    <name type="scientific">Anaerocolumna sedimenticola</name>
    <dbReference type="NCBI Taxonomy" id="2696063"/>
    <lineage>
        <taxon>Bacteria</taxon>
        <taxon>Bacillati</taxon>
        <taxon>Bacillota</taxon>
        <taxon>Clostridia</taxon>
        <taxon>Lachnospirales</taxon>
        <taxon>Lachnospiraceae</taxon>
        <taxon>Anaerocolumna</taxon>
    </lineage>
</organism>
<dbReference type="RefSeq" id="WP_161840023.1">
    <property type="nucleotide sequence ID" value="NZ_CP048000.1"/>
</dbReference>
<reference evidence="1 2" key="1">
    <citation type="submission" date="2020-01" db="EMBL/GenBank/DDBJ databases">
        <title>Genome analysis of Anaerocolumna sp. CBA3638.</title>
        <authorList>
            <person name="Kim J."/>
            <person name="Roh S.W."/>
        </authorList>
    </citation>
    <scope>NUCLEOTIDE SEQUENCE [LARGE SCALE GENOMIC DNA]</scope>
    <source>
        <strain evidence="1 2">CBA3638</strain>
    </source>
</reference>
<dbReference type="PANTHER" id="PTHR11358">
    <property type="entry name" value="ARGINASE/AGMATINASE"/>
    <property type="match status" value="1"/>
</dbReference>
<evidence type="ECO:0000313" key="1">
    <source>
        <dbReference type="EMBL" id="QHQ63202.1"/>
    </source>
</evidence>
<dbReference type="Proteomes" id="UP000464314">
    <property type="component" value="Chromosome"/>
</dbReference>
<name>A0A6P1TSG5_9FIRM</name>
<dbReference type="KEGG" id="anr:Ana3638_22500"/>
<dbReference type="InterPro" id="IPR006035">
    <property type="entry name" value="Ureohydrolase"/>
</dbReference>
<dbReference type="AlphaFoldDB" id="A0A6P1TSG5"/>
<dbReference type="EMBL" id="CP048000">
    <property type="protein sequence ID" value="QHQ63202.1"/>
    <property type="molecule type" value="Genomic_DNA"/>
</dbReference>
<protein>
    <submittedName>
        <fullName evidence="1">Arginase family protein</fullName>
    </submittedName>
</protein>
<proteinExistence type="predicted"/>
<accession>A0A6P1TSG5</accession>
<dbReference type="GO" id="GO:0033389">
    <property type="term" value="P:putrescine biosynthetic process from arginine, via agmatine"/>
    <property type="evidence" value="ECO:0007669"/>
    <property type="project" value="TreeGrafter"/>
</dbReference>
<dbReference type="Pfam" id="PF00491">
    <property type="entry name" value="Arginase"/>
    <property type="match status" value="1"/>
</dbReference>
<dbReference type="InterPro" id="IPR023696">
    <property type="entry name" value="Ureohydrolase_dom_sf"/>
</dbReference>
<dbReference type="GO" id="GO:0046872">
    <property type="term" value="F:metal ion binding"/>
    <property type="evidence" value="ECO:0007669"/>
    <property type="project" value="InterPro"/>
</dbReference>
<keyword evidence="2" id="KW-1185">Reference proteome</keyword>
<dbReference type="Gene3D" id="3.40.800.10">
    <property type="entry name" value="Ureohydrolase domain"/>
    <property type="match status" value="1"/>
</dbReference>
<gene>
    <name evidence="1" type="ORF">Ana3638_22500</name>
</gene>
<dbReference type="GO" id="GO:0008783">
    <property type="term" value="F:agmatinase activity"/>
    <property type="evidence" value="ECO:0007669"/>
    <property type="project" value="TreeGrafter"/>
</dbReference>
<dbReference type="SUPFAM" id="SSF52768">
    <property type="entry name" value="Arginase/deacetylase"/>
    <property type="match status" value="1"/>
</dbReference>